<dbReference type="InterPro" id="IPR010987">
    <property type="entry name" value="Glutathione-S-Trfase_C-like"/>
</dbReference>
<feature type="domain" description="GST C-terminal" evidence="1">
    <location>
        <begin position="171"/>
        <end position="295"/>
    </location>
</feature>
<dbReference type="Proteomes" id="UP000614261">
    <property type="component" value="Unassembled WGS sequence"/>
</dbReference>
<dbReference type="Pfam" id="PF13410">
    <property type="entry name" value="GST_C_2"/>
    <property type="match status" value="1"/>
</dbReference>
<evidence type="ECO:0000313" key="3">
    <source>
        <dbReference type="Proteomes" id="UP000614261"/>
    </source>
</evidence>
<dbReference type="EMBL" id="BMGD01000003">
    <property type="protein sequence ID" value="GGB65726.1"/>
    <property type="molecule type" value="Genomic_DNA"/>
</dbReference>
<evidence type="ECO:0000313" key="2">
    <source>
        <dbReference type="EMBL" id="GGB65726.1"/>
    </source>
</evidence>
<dbReference type="RefSeq" id="WP_188514359.1">
    <property type="nucleotide sequence ID" value="NZ_BMGD01000003.1"/>
</dbReference>
<dbReference type="Gene3D" id="3.40.30.10">
    <property type="entry name" value="Glutaredoxin"/>
    <property type="match status" value="1"/>
</dbReference>
<dbReference type="SFLD" id="SFLDG01148">
    <property type="entry name" value="Xi_(cytGST)"/>
    <property type="match status" value="1"/>
</dbReference>
<dbReference type="InterPro" id="IPR047047">
    <property type="entry name" value="GST_Omega-like_C"/>
</dbReference>
<dbReference type="Gene3D" id="1.20.1050.10">
    <property type="match status" value="1"/>
</dbReference>
<evidence type="ECO:0000259" key="1">
    <source>
        <dbReference type="PROSITE" id="PS50405"/>
    </source>
</evidence>
<dbReference type="PROSITE" id="PS50405">
    <property type="entry name" value="GST_CTER"/>
    <property type="match status" value="1"/>
</dbReference>
<dbReference type="SFLD" id="SFLDG01206">
    <property type="entry name" value="Xi.1"/>
    <property type="match status" value="1"/>
</dbReference>
<accession>A0ABQ1JDE0</accession>
<dbReference type="CDD" id="cd03190">
    <property type="entry name" value="GST_C_Omega_like"/>
    <property type="match status" value="1"/>
</dbReference>
<reference evidence="3" key="1">
    <citation type="journal article" date="2019" name="Int. J. Syst. Evol. Microbiol.">
        <title>The Global Catalogue of Microorganisms (GCM) 10K type strain sequencing project: providing services to taxonomists for standard genome sequencing and annotation.</title>
        <authorList>
            <consortium name="The Broad Institute Genomics Platform"/>
            <consortium name="The Broad Institute Genome Sequencing Center for Infectious Disease"/>
            <person name="Wu L."/>
            <person name="Ma J."/>
        </authorList>
    </citation>
    <scope>NUCLEOTIDE SEQUENCE [LARGE SCALE GENOMIC DNA]</scope>
    <source>
        <strain evidence="3">CGMCC 1.12851</strain>
    </source>
</reference>
<proteinExistence type="predicted"/>
<gene>
    <name evidence="2" type="ORF">GCM10010833_21130</name>
</gene>
<dbReference type="PANTHER" id="PTHR32419:SF6">
    <property type="entry name" value="GLUTATHIONE S-TRANSFERASE OMEGA-LIKE 1-RELATED"/>
    <property type="match status" value="1"/>
</dbReference>
<sequence length="323" mass="36329">MGFLKDGEWHDEWDYSDEESGAFERDDSIFRNWITPDGAPGPTGKGGFAAEPGRYRLYISLACPWAHRANIARHLKGLTGAIELVVVHWLMKDGGWSFRDGECVTPDPLLGAENLHQIYTKAKPDYSGHVTVPLLWDTKTDTIVNNESADILRMLGTAFDQCGANDLDLYPQPYREEIDALNDKVYDAVNNGVYKAGFAASQSAYDDAIEPLFAMLDELEQHLEAQEWLVGGQLTEADIRLWTTLIRFDPVYYVHFKCNVRRIADYPNLSAFTRRLYDVAGIAETVNFKHIRHHYFASHDFINPTGIVPAGPDPLIPGRPAPD</sequence>
<dbReference type="PANTHER" id="PTHR32419">
    <property type="entry name" value="GLUTATHIONYL-HYDROQUINONE REDUCTASE"/>
    <property type="match status" value="1"/>
</dbReference>
<dbReference type="InterPro" id="IPR016639">
    <property type="entry name" value="GST_Omega/GSH"/>
</dbReference>
<dbReference type="InterPro" id="IPR004045">
    <property type="entry name" value="Glutathione_S-Trfase_N"/>
</dbReference>
<dbReference type="SFLD" id="SFLDS00019">
    <property type="entry name" value="Glutathione_Transferase_(cytos"/>
    <property type="match status" value="1"/>
</dbReference>
<name>A0ABQ1JDE0_9SPHN</name>
<dbReference type="SUPFAM" id="SSF47616">
    <property type="entry name" value="GST C-terminal domain-like"/>
    <property type="match status" value="1"/>
</dbReference>
<comment type="caution">
    <text evidence="2">The sequence shown here is derived from an EMBL/GenBank/DDBJ whole genome shotgun (WGS) entry which is preliminary data.</text>
</comment>
<dbReference type="Pfam" id="PF13409">
    <property type="entry name" value="GST_N_2"/>
    <property type="match status" value="1"/>
</dbReference>
<dbReference type="InterPro" id="IPR036249">
    <property type="entry name" value="Thioredoxin-like_sf"/>
</dbReference>
<dbReference type="PIRSF" id="PIRSF015753">
    <property type="entry name" value="GST"/>
    <property type="match status" value="1"/>
</dbReference>
<protein>
    <submittedName>
        <fullName evidence="2">Glutathione-dependent reductase</fullName>
    </submittedName>
</protein>
<dbReference type="InterPro" id="IPR040079">
    <property type="entry name" value="Glutathione_S-Trfase"/>
</dbReference>
<organism evidence="2 3">
    <name type="scientific">Blastomonas aquatica</name>
    <dbReference type="NCBI Taxonomy" id="1510276"/>
    <lineage>
        <taxon>Bacteria</taxon>
        <taxon>Pseudomonadati</taxon>
        <taxon>Pseudomonadota</taxon>
        <taxon>Alphaproteobacteria</taxon>
        <taxon>Sphingomonadales</taxon>
        <taxon>Sphingomonadaceae</taxon>
        <taxon>Blastomonas</taxon>
    </lineage>
</organism>
<dbReference type="SUPFAM" id="SSF52833">
    <property type="entry name" value="Thioredoxin-like"/>
    <property type="match status" value="1"/>
</dbReference>
<keyword evidence="3" id="KW-1185">Reference proteome</keyword>
<dbReference type="InterPro" id="IPR036282">
    <property type="entry name" value="Glutathione-S-Trfase_C_sf"/>
</dbReference>